<dbReference type="PANTHER" id="PTHR11552">
    <property type="entry name" value="GLUCOSE-METHANOL-CHOLINE GMC OXIDOREDUCTASE"/>
    <property type="match status" value="1"/>
</dbReference>
<dbReference type="Gene3D" id="3.50.50.60">
    <property type="entry name" value="FAD/NAD(P)-binding domain"/>
    <property type="match status" value="2"/>
</dbReference>
<keyword evidence="5" id="KW-1185">Reference proteome</keyword>
<dbReference type="InterPro" id="IPR012132">
    <property type="entry name" value="GMC_OxRdtase"/>
</dbReference>
<dbReference type="InterPro" id="IPR036188">
    <property type="entry name" value="FAD/NAD-bd_sf"/>
</dbReference>
<evidence type="ECO:0000256" key="1">
    <source>
        <dbReference type="ARBA" id="ARBA00010790"/>
    </source>
</evidence>
<dbReference type="Proteomes" id="UP000694846">
    <property type="component" value="Unplaced"/>
</dbReference>
<gene>
    <name evidence="6" type="primary">LOC112693850</name>
</gene>
<dbReference type="InterPro" id="IPR007867">
    <property type="entry name" value="GMC_OxRtase_C"/>
</dbReference>
<comment type="similarity">
    <text evidence="1">Belongs to the GMC oxidoreductase family.</text>
</comment>
<dbReference type="SUPFAM" id="SSF54373">
    <property type="entry name" value="FAD-linked reductases, C-terminal domain"/>
    <property type="match status" value="1"/>
</dbReference>
<evidence type="ECO:0000259" key="4">
    <source>
        <dbReference type="Pfam" id="PF05199"/>
    </source>
</evidence>
<dbReference type="AlphaFoldDB" id="A0A8B8GQJ2"/>
<evidence type="ECO:0000259" key="3">
    <source>
        <dbReference type="Pfam" id="PF00732"/>
    </source>
</evidence>
<name>A0A8B8GQJ2_9HEMI</name>
<sequence length="556" mass="60049">MSAKVASTRRERVNRMALTTASGVSVPNNGGGSGGNGAEVEEVEETLKTRGRGKRASAGSLERRSNRTFAVAPDGFLCSDDGETGNPRAIMGPTGVTVLWTAVAALALATPGHGMAYTVFQAVVEYYRTLAPGPVDAVPDAAYVKQQYDFVVVGAGSSGSVVANRLTEVAGWSVLLLEAGGEENAMTDVPLLVSYLIGTGFDWDYRTERQPGACGAMVDGRCRWPRGKVMGGTSVINYMMYTRGVPDDYDHWARLGNSGWSYADVLPYFRKSEDLDARIPGGYNLQDHVSMAGLVFLVNQSVTIVESRYRSPRYLAQYAINGNGPYTVPGGAEAVAFTATRYAVNGSVVPDMELVFGPGALTGDTGGSLHRLFGMREDFYERVYGAHRGHDAWGLVPILLRPRSRGRVKLRSVNPFQAPLFYAGYLTDRRDRDVLVEGIKQAIAVSETQAFQKYGSKLLTVPFPSCEQETFGSDPYWACAVGQLTTNLHHQVGTCKMGPDSDPEAVVNPKLRVRGVSGLRVVDASIMPLLPGGHTNSIAFMIAEKASDMIKENWLK</sequence>
<dbReference type="RefSeq" id="XP_025424881.1">
    <property type="nucleotide sequence ID" value="XM_025569096.1"/>
</dbReference>
<organism evidence="5 6">
    <name type="scientific">Sipha flava</name>
    <name type="common">yellow sugarcane aphid</name>
    <dbReference type="NCBI Taxonomy" id="143950"/>
    <lineage>
        <taxon>Eukaryota</taxon>
        <taxon>Metazoa</taxon>
        <taxon>Ecdysozoa</taxon>
        <taxon>Arthropoda</taxon>
        <taxon>Hexapoda</taxon>
        <taxon>Insecta</taxon>
        <taxon>Pterygota</taxon>
        <taxon>Neoptera</taxon>
        <taxon>Paraneoptera</taxon>
        <taxon>Hemiptera</taxon>
        <taxon>Sternorrhyncha</taxon>
        <taxon>Aphidomorpha</taxon>
        <taxon>Aphidoidea</taxon>
        <taxon>Aphididae</taxon>
        <taxon>Sipha</taxon>
    </lineage>
</organism>
<dbReference type="Pfam" id="PF05199">
    <property type="entry name" value="GMC_oxred_C"/>
    <property type="match status" value="1"/>
</dbReference>
<accession>A0A8B8GQJ2</accession>
<feature type="domain" description="Glucose-methanol-choline oxidoreductase N-terminal" evidence="3">
    <location>
        <begin position="148"/>
        <end position="273"/>
    </location>
</feature>
<dbReference type="GeneID" id="112693850"/>
<dbReference type="GO" id="GO:0050660">
    <property type="term" value="F:flavin adenine dinucleotide binding"/>
    <property type="evidence" value="ECO:0007669"/>
    <property type="project" value="InterPro"/>
</dbReference>
<dbReference type="GO" id="GO:0016614">
    <property type="term" value="F:oxidoreductase activity, acting on CH-OH group of donors"/>
    <property type="evidence" value="ECO:0007669"/>
    <property type="project" value="InterPro"/>
</dbReference>
<reference evidence="6" key="1">
    <citation type="submission" date="2025-08" db="UniProtKB">
        <authorList>
            <consortium name="RefSeq"/>
        </authorList>
    </citation>
    <scope>IDENTIFICATION</scope>
    <source>
        <tissue evidence="6">Whole body</tissue>
    </source>
</reference>
<evidence type="ECO:0000256" key="2">
    <source>
        <dbReference type="SAM" id="MobiDB-lite"/>
    </source>
</evidence>
<dbReference type="PANTHER" id="PTHR11552:SF216">
    <property type="entry name" value="GLUCOSE-METHANOL-CHOLINE OXIDOREDUCTASE N-TERMINAL DOMAIN-CONTAINING PROTEIN"/>
    <property type="match status" value="1"/>
</dbReference>
<dbReference type="OrthoDB" id="269227at2759"/>
<dbReference type="SUPFAM" id="SSF51905">
    <property type="entry name" value="FAD/NAD(P)-binding domain"/>
    <property type="match status" value="1"/>
</dbReference>
<dbReference type="Gene3D" id="3.30.560.10">
    <property type="entry name" value="Glucose Oxidase, domain 3"/>
    <property type="match status" value="2"/>
</dbReference>
<proteinExistence type="inferred from homology"/>
<feature type="region of interest" description="Disordered" evidence="2">
    <location>
        <begin position="17"/>
        <end position="61"/>
    </location>
</feature>
<feature type="domain" description="Glucose-methanol-choline oxidoreductase C-terminal" evidence="4">
    <location>
        <begin position="402"/>
        <end position="543"/>
    </location>
</feature>
<dbReference type="InterPro" id="IPR000172">
    <property type="entry name" value="GMC_OxRdtase_N"/>
</dbReference>
<evidence type="ECO:0000313" key="6">
    <source>
        <dbReference type="RefSeq" id="XP_025424881.1"/>
    </source>
</evidence>
<protein>
    <submittedName>
        <fullName evidence="6">Glucose dehydrogenase [FAD, quinone]-like</fullName>
    </submittedName>
</protein>
<dbReference type="Pfam" id="PF00732">
    <property type="entry name" value="GMC_oxred_N"/>
    <property type="match status" value="1"/>
</dbReference>
<evidence type="ECO:0000313" key="5">
    <source>
        <dbReference type="Proteomes" id="UP000694846"/>
    </source>
</evidence>